<comment type="similarity">
    <text evidence="10">Belongs to the G-protein coupled receptor 1 family.</text>
</comment>
<feature type="transmembrane region" description="Helical" evidence="11">
    <location>
        <begin position="143"/>
        <end position="176"/>
    </location>
</feature>
<evidence type="ECO:0000256" key="9">
    <source>
        <dbReference type="ARBA" id="ARBA00023224"/>
    </source>
</evidence>
<keyword evidence="7 10" id="KW-0675">Receptor</keyword>
<dbReference type="GO" id="GO:0004930">
    <property type="term" value="F:G protein-coupled receptor activity"/>
    <property type="evidence" value="ECO:0007669"/>
    <property type="project" value="UniProtKB-KW"/>
</dbReference>
<keyword evidence="13" id="KW-1185">Reference proteome</keyword>
<feature type="domain" description="G-protein coupled receptors family 1 profile" evidence="12">
    <location>
        <begin position="23"/>
        <end position="198"/>
    </location>
</feature>
<keyword evidence="3 10" id="KW-0812">Transmembrane</keyword>
<evidence type="ECO:0000256" key="10">
    <source>
        <dbReference type="RuleBase" id="RU000688"/>
    </source>
</evidence>
<dbReference type="InterPro" id="IPR000276">
    <property type="entry name" value="GPCR_Rhodpsn"/>
</dbReference>
<feature type="transmembrane region" description="Helical" evidence="11">
    <location>
        <begin position="182"/>
        <end position="200"/>
    </location>
</feature>
<dbReference type="Gene3D" id="1.20.1070.10">
    <property type="entry name" value="Rhodopsin 7-helix transmembrane proteins"/>
    <property type="match status" value="1"/>
</dbReference>
<feature type="transmembrane region" description="Helical" evidence="11">
    <location>
        <begin position="12"/>
        <end position="32"/>
    </location>
</feature>
<evidence type="ECO:0000259" key="12">
    <source>
        <dbReference type="PROSITE" id="PS50262"/>
    </source>
</evidence>
<accession>A0A6P8HVE6</accession>
<keyword evidence="6 11" id="KW-0472">Membrane</keyword>
<dbReference type="KEGG" id="aten:116296492"/>
<evidence type="ECO:0000256" key="6">
    <source>
        <dbReference type="ARBA" id="ARBA00023136"/>
    </source>
</evidence>
<comment type="subcellular location">
    <subcellularLocation>
        <location evidence="1">Cell membrane</location>
        <topology evidence="1">Multi-pass membrane protein</topology>
    </subcellularLocation>
</comment>
<dbReference type="OrthoDB" id="284782at2759"/>
<protein>
    <submittedName>
        <fullName evidence="14">Uncharacterized protein LOC116296492</fullName>
    </submittedName>
</protein>
<organism evidence="13 14">
    <name type="scientific">Actinia tenebrosa</name>
    <name type="common">Australian red waratah sea anemone</name>
    <dbReference type="NCBI Taxonomy" id="6105"/>
    <lineage>
        <taxon>Eukaryota</taxon>
        <taxon>Metazoa</taxon>
        <taxon>Cnidaria</taxon>
        <taxon>Anthozoa</taxon>
        <taxon>Hexacorallia</taxon>
        <taxon>Actiniaria</taxon>
        <taxon>Actiniidae</taxon>
        <taxon>Actinia</taxon>
    </lineage>
</organism>
<dbReference type="GeneID" id="116296492"/>
<feature type="transmembrane region" description="Helical" evidence="11">
    <location>
        <begin position="80"/>
        <end position="102"/>
    </location>
</feature>
<dbReference type="Pfam" id="PF00001">
    <property type="entry name" value="7tm_1"/>
    <property type="match status" value="1"/>
</dbReference>
<feature type="transmembrane region" description="Helical" evidence="11">
    <location>
        <begin position="53"/>
        <end position="74"/>
    </location>
</feature>
<dbReference type="RefSeq" id="XP_031560374.1">
    <property type="nucleotide sequence ID" value="XM_031704514.1"/>
</dbReference>
<evidence type="ECO:0000313" key="13">
    <source>
        <dbReference type="Proteomes" id="UP000515163"/>
    </source>
</evidence>
<dbReference type="PROSITE" id="PS50262">
    <property type="entry name" value="G_PROTEIN_RECEP_F1_2"/>
    <property type="match status" value="1"/>
</dbReference>
<keyword evidence="2" id="KW-1003">Cell membrane</keyword>
<evidence type="ECO:0000256" key="1">
    <source>
        <dbReference type="ARBA" id="ARBA00004651"/>
    </source>
</evidence>
<dbReference type="InterPro" id="IPR017452">
    <property type="entry name" value="GPCR_Rhodpsn_7TM"/>
</dbReference>
<dbReference type="CDD" id="cd00637">
    <property type="entry name" value="7tm_classA_rhodopsin-like"/>
    <property type="match status" value="1"/>
</dbReference>
<name>A0A6P8HVE6_ACTTE</name>
<evidence type="ECO:0000256" key="5">
    <source>
        <dbReference type="ARBA" id="ARBA00023040"/>
    </source>
</evidence>
<keyword evidence="4 11" id="KW-1133">Transmembrane helix</keyword>
<evidence type="ECO:0000256" key="2">
    <source>
        <dbReference type="ARBA" id="ARBA00022475"/>
    </source>
</evidence>
<evidence type="ECO:0000256" key="8">
    <source>
        <dbReference type="ARBA" id="ARBA00023180"/>
    </source>
</evidence>
<dbReference type="Proteomes" id="UP000515163">
    <property type="component" value="Unplaced"/>
</dbReference>
<evidence type="ECO:0000256" key="3">
    <source>
        <dbReference type="ARBA" id="ARBA00022692"/>
    </source>
</evidence>
<dbReference type="PROSITE" id="PS00237">
    <property type="entry name" value="G_PROTEIN_RECEP_F1_1"/>
    <property type="match status" value="1"/>
</dbReference>
<sequence>EAFGYTVITWYALPHMSFFIGCTASLLSIAMLSMERSIAVNANYHRKLPRKRAVNMSVAIWIFSFTFPCIYFQIGYFKFAFIFAILMIIVTFVAMVIAFIRIHCSIRSTTARVLTVQPMGSANEKTSQIELKRAERERRVTRIFTAILIFYTICNLPAFVFIFVVNFCSSCSCIFIHWSRDLLLLCALVNCSGNQFLYAWRMKSFTRAFRSLVHLPLTDEASVIQTRDTRDKQ</sequence>
<dbReference type="PANTHER" id="PTHR24246">
    <property type="entry name" value="OLFACTORY RECEPTOR AND ADENOSINE RECEPTOR"/>
    <property type="match status" value="1"/>
</dbReference>
<gene>
    <name evidence="14" type="primary">LOC116296492</name>
</gene>
<evidence type="ECO:0000256" key="4">
    <source>
        <dbReference type="ARBA" id="ARBA00022989"/>
    </source>
</evidence>
<evidence type="ECO:0000256" key="11">
    <source>
        <dbReference type="SAM" id="Phobius"/>
    </source>
</evidence>
<dbReference type="PRINTS" id="PR00237">
    <property type="entry name" value="GPCRRHODOPSN"/>
</dbReference>
<keyword evidence="5 10" id="KW-0297">G-protein coupled receptor</keyword>
<feature type="non-terminal residue" evidence="14">
    <location>
        <position position="1"/>
    </location>
</feature>
<proteinExistence type="inferred from homology"/>
<keyword evidence="8" id="KW-0325">Glycoprotein</keyword>
<reference evidence="14" key="1">
    <citation type="submission" date="2025-08" db="UniProtKB">
        <authorList>
            <consortium name="RefSeq"/>
        </authorList>
    </citation>
    <scope>IDENTIFICATION</scope>
    <source>
        <tissue evidence="14">Tentacle</tissue>
    </source>
</reference>
<dbReference type="GO" id="GO:0005886">
    <property type="term" value="C:plasma membrane"/>
    <property type="evidence" value="ECO:0007669"/>
    <property type="project" value="UniProtKB-SubCell"/>
</dbReference>
<dbReference type="SUPFAM" id="SSF81321">
    <property type="entry name" value="Family A G protein-coupled receptor-like"/>
    <property type="match status" value="1"/>
</dbReference>
<dbReference type="AlphaFoldDB" id="A0A6P8HVE6"/>
<dbReference type="PANTHER" id="PTHR24246:SF27">
    <property type="entry name" value="ADENOSINE RECEPTOR, ISOFORM A"/>
    <property type="match status" value="1"/>
</dbReference>
<dbReference type="InParanoid" id="A0A6P8HVE6"/>
<keyword evidence="9 10" id="KW-0807">Transducer</keyword>
<evidence type="ECO:0000256" key="7">
    <source>
        <dbReference type="ARBA" id="ARBA00023170"/>
    </source>
</evidence>
<evidence type="ECO:0000313" key="14">
    <source>
        <dbReference type="RefSeq" id="XP_031560374.1"/>
    </source>
</evidence>